<keyword evidence="1" id="KW-0812">Transmembrane</keyword>
<protein>
    <submittedName>
        <fullName evidence="2">Uncharacterized protein</fullName>
    </submittedName>
</protein>
<dbReference type="AlphaFoldDB" id="A0A542E217"/>
<evidence type="ECO:0000256" key="1">
    <source>
        <dbReference type="SAM" id="Phobius"/>
    </source>
</evidence>
<organism evidence="2 3">
    <name type="scientific">Lapillicoccus jejuensis</name>
    <dbReference type="NCBI Taxonomy" id="402171"/>
    <lineage>
        <taxon>Bacteria</taxon>
        <taxon>Bacillati</taxon>
        <taxon>Actinomycetota</taxon>
        <taxon>Actinomycetes</taxon>
        <taxon>Micrococcales</taxon>
        <taxon>Intrasporangiaceae</taxon>
        <taxon>Lapillicoccus</taxon>
    </lineage>
</organism>
<reference evidence="2 3" key="1">
    <citation type="submission" date="2019-06" db="EMBL/GenBank/DDBJ databases">
        <title>Sequencing the genomes of 1000 actinobacteria strains.</title>
        <authorList>
            <person name="Klenk H.-P."/>
        </authorList>
    </citation>
    <scope>NUCLEOTIDE SEQUENCE [LARGE SCALE GENOMIC DNA]</scope>
    <source>
        <strain evidence="2 3">DSM 18607</strain>
    </source>
</reference>
<dbReference type="RefSeq" id="WP_170185667.1">
    <property type="nucleotide sequence ID" value="NZ_BAAAPR010000014.1"/>
</dbReference>
<dbReference type="EMBL" id="VFMN01000001">
    <property type="protein sequence ID" value="TQJ09380.1"/>
    <property type="molecule type" value="Genomic_DNA"/>
</dbReference>
<evidence type="ECO:0000313" key="3">
    <source>
        <dbReference type="Proteomes" id="UP000317893"/>
    </source>
</evidence>
<gene>
    <name evidence="2" type="ORF">FB458_2491</name>
</gene>
<keyword evidence="1" id="KW-0472">Membrane</keyword>
<accession>A0A542E217</accession>
<name>A0A542E217_9MICO</name>
<dbReference type="Proteomes" id="UP000317893">
    <property type="component" value="Unassembled WGS sequence"/>
</dbReference>
<evidence type="ECO:0000313" key="2">
    <source>
        <dbReference type="EMBL" id="TQJ09380.1"/>
    </source>
</evidence>
<feature type="transmembrane region" description="Helical" evidence="1">
    <location>
        <begin position="22"/>
        <end position="43"/>
    </location>
</feature>
<keyword evidence="1" id="KW-1133">Transmembrane helix</keyword>
<sequence>MYGQSAPVALAAVPAAAVTLQVGWVVSAAVTVLFVGVALWQLARRSRSNP</sequence>
<proteinExistence type="predicted"/>
<keyword evidence="3" id="KW-1185">Reference proteome</keyword>
<comment type="caution">
    <text evidence="2">The sequence shown here is derived from an EMBL/GenBank/DDBJ whole genome shotgun (WGS) entry which is preliminary data.</text>
</comment>